<feature type="transmembrane region" description="Helical" evidence="1">
    <location>
        <begin position="20"/>
        <end position="37"/>
    </location>
</feature>
<keyword evidence="3" id="KW-1185">Reference proteome</keyword>
<feature type="transmembrane region" description="Helical" evidence="1">
    <location>
        <begin position="49"/>
        <end position="78"/>
    </location>
</feature>
<dbReference type="EMBL" id="RMVG01000006">
    <property type="protein sequence ID" value="RPE01266.1"/>
    <property type="molecule type" value="Genomic_DNA"/>
</dbReference>
<evidence type="ECO:0000256" key="1">
    <source>
        <dbReference type="SAM" id="Phobius"/>
    </source>
</evidence>
<comment type="caution">
    <text evidence="2">The sequence shown here is derived from an EMBL/GenBank/DDBJ whole genome shotgun (WGS) entry which is preliminary data.</text>
</comment>
<keyword evidence="1" id="KW-0812">Transmembrane</keyword>
<dbReference type="Proteomes" id="UP000281332">
    <property type="component" value="Unassembled WGS sequence"/>
</dbReference>
<keyword evidence="1" id="KW-0472">Membrane</keyword>
<protein>
    <recommendedName>
        <fullName evidence="4">Colicin V synthesis protein</fullName>
    </recommendedName>
</protein>
<evidence type="ECO:0000313" key="2">
    <source>
        <dbReference type="EMBL" id="RPE01266.1"/>
    </source>
</evidence>
<evidence type="ECO:0000313" key="3">
    <source>
        <dbReference type="Proteomes" id="UP000281332"/>
    </source>
</evidence>
<keyword evidence="1" id="KW-1133">Transmembrane helix</keyword>
<evidence type="ECO:0008006" key="4">
    <source>
        <dbReference type="Google" id="ProtNLM"/>
    </source>
</evidence>
<accession>A0A3N4NZB2</accession>
<name>A0A3N4NZB2_9GAMM</name>
<organism evidence="2 3">
    <name type="scientific">Candidatus Pantoea deserta</name>
    <dbReference type="NCBI Taxonomy" id="1869313"/>
    <lineage>
        <taxon>Bacteria</taxon>
        <taxon>Pseudomonadati</taxon>
        <taxon>Pseudomonadota</taxon>
        <taxon>Gammaproteobacteria</taxon>
        <taxon>Enterobacterales</taxon>
        <taxon>Erwiniaceae</taxon>
        <taxon>Pantoea</taxon>
    </lineage>
</organism>
<reference evidence="2 3" key="1">
    <citation type="submission" date="2018-11" db="EMBL/GenBank/DDBJ databases">
        <title>Whole genome sequencing of Pantoea sp. RIT388.</title>
        <authorList>
            <person name="Gan H.M."/>
            <person name="Hudson A.O."/>
        </authorList>
    </citation>
    <scope>NUCLEOTIDE SEQUENCE [LARGE SCALE GENOMIC DNA]</scope>
    <source>
        <strain evidence="2 3">RIT388</strain>
    </source>
</reference>
<dbReference type="OrthoDB" id="6549049at2"/>
<proteinExistence type="predicted"/>
<dbReference type="RefSeq" id="WP_123800874.1">
    <property type="nucleotide sequence ID" value="NZ_RMVG01000006.1"/>
</dbReference>
<gene>
    <name evidence="2" type="ORF">BBB56_10380</name>
</gene>
<dbReference type="AlphaFoldDB" id="A0A3N4NZB2"/>
<sequence>MRELTICEMQAVSGGDFFEFVGAVIIGGITGTTSYAMKWAMSGGSTGGIIGAGIISGGVGLIIGSVVGLINGVLYGAINGWDVTVAWFNTLVENTLDPNAPVITA</sequence>